<keyword evidence="1" id="KW-0812">Transmembrane</keyword>
<dbReference type="RefSeq" id="WP_323575831.1">
    <property type="nucleotide sequence ID" value="NZ_JAYGJQ010000001.1"/>
</dbReference>
<evidence type="ECO:0008006" key="4">
    <source>
        <dbReference type="Google" id="ProtNLM"/>
    </source>
</evidence>
<feature type="transmembrane region" description="Helical" evidence="1">
    <location>
        <begin position="30"/>
        <end position="49"/>
    </location>
</feature>
<protein>
    <recommendedName>
        <fullName evidence="4">Cytochrome b561 domain-containing protein</fullName>
    </recommendedName>
</protein>
<keyword evidence="1" id="KW-1133">Transmembrane helix</keyword>
<evidence type="ECO:0000256" key="1">
    <source>
        <dbReference type="SAM" id="Phobius"/>
    </source>
</evidence>
<proteinExistence type="predicted"/>
<feature type="transmembrane region" description="Helical" evidence="1">
    <location>
        <begin position="69"/>
        <end position="94"/>
    </location>
</feature>
<comment type="caution">
    <text evidence="2">The sequence shown here is derived from an EMBL/GenBank/DDBJ whole genome shotgun (WGS) entry which is preliminary data.</text>
</comment>
<name>A0ABU5VUS9_9BACT</name>
<reference evidence="2 3" key="1">
    <citation type="submission" date="2023-11" db="EMBL/GenBank/DDBJ databases">
        <title>A Novel Polar Bacteriovorax (B. antarcticus) Isolated from the Biocrust in Antarctica.</title>
        <authorList>
            <person name="Mun W."/>
            <person name="Choi S.Y."/>
            <person name="Mitchell R.J."/>
        </authorList>
    </citation>
    <scope>NUCLEOTIDE SEQUENCE [LARGE SCALE GENOMIC DNA]</scope>
    <source>
        <strain evidence="2 3">PP10</strain>
    </source>
</reference>
<gene>
    <name evidence="2" type="ORF">SHI21_08070</name>
</gene>
<evidence type="ECO:0000313" key="3">
    <source>
        <dbReference type="Proteomes" id="UP001302274"/>
    </source>
</evidence>
<feature type="transmembrane region" description="Helical" evidence="1">
    <location>
        <begin position="106"/>
        <end position="127"/>
    </location>
</feature>
<feature type="transmembrane region" description="Helical" evidence="1">
    <location>
        <begin position="6"/>
        <end position="23"/>
    </location>
</feature>
<evidence type="ECO:0000313" key="2">
    <source>
        <dbReference type="EMBL" id="MEA9356153.1"/>
    </source>
</evidence>
<dbReference type="EMBL" id="JAYGJQ010000001">
    <property type="protein sequence ID" value="MEA9356153.1"/>
    <property type="molecule type" value="Genomic_DNA"/>
</dbReference>
<dbReference type="Proteomes" id="UP001302274">
    <property type="component" value="Unassembled WGS sequence"/>
</dbReference>
<keyword evidence="3" id="KW-1185">Reference proteome</keyword>
<sequence length="129" mass="14638">MTTAVVFQIQSFLIYSLMVFGITKRKNRKIHVPTMSVVLIWDVILILQIELGRDAVAKASKALVNPMILNVHVTFAVLSVIFYVLLVVTGRKLLKGDRTIRPRHRLFGWTAFALRTLTLITSFFAVIPK</sequence>
<organism evidence="2 3">
    <name type="scientific">Bacteriovorax antarcticus</name>
    <dbReference type="NCBI Taxonomy" id="3088717"/>
    <lineage>
        <taxon>Bacteria</taxon>
        <taxon>Pseudomonadati</taxon>
        <taxon>Bdellovibrionota</taxon>
        <taxon>Bacteriovoracia</taxon>
        <taxon>Bacteriovoracales</taxon>
        <taxon>Bacteriovoracaceae</taxon>
        <taxon>Bacteriovorax</taxon>
    </lineage>
</organism>
<accession>A0ABU5VUS9</accession>
<keyword evidence="1" id="KW-0472">Membrane</keyword>